<proteinExistence type="predicted"/>
<accession>A0A7T8GQS8</accession>
<sequence length="55" mass="6114">LLFARPIRTRLDGLLPVCKRSPVSATKSILHLQTFGYDATDEVDQSGSLELSWNP</sequence>
<gene>
    <name evidence="1" type="ORF">FKW44_020666</name>
</gene>
<feature type="non-terminal residue" evidence="1">
    <location>
        <position position="1"/>
    </location>
</feature>
<evidence type="ECO:0000313" key="1">
    <source>
        <dbReference type="EMBL" id="QQP35781.1"/>
    </source>
</evidence>
<dbReference type="Proteomes" id="UP000595437">
    <property type="component" value="Chromosome 15"/>
</dbReference>
<name>A0A7T8GQS8_CALRO</name>
<keyword evidence="2" id="KW-1185">Reference proteome</keyword>
<evidence type="ECO:0000313" key="2">
    <source>
        <dbReference type="Proteomes" id="UP000595437"/>
    </source>
</evidence>
<organism evidence="1 2">
    <name type="scientific">Caligus rogercresseyi</name>
    <name type="common">Sea louse</name>
    <dbReference type="NCBI Taxonomy" id="217165"/>
    <lineage>
        <taxon>Eukaryota</taxon>
        <taxon>Metazoa</taxon>
        <taxon>Ecdysozoa</taxon>
        <taxon>Arthropoda</taxon>
        <taxon>Crustacea</taxon>
        <taxon>Multicrustacea</taxon>
        <taxon>Hexanauplia</taxon>
        <taxon>Copepoda</taxon>
        <taxon>Siphonostomatoida</taxon>
        <taxon>Caligidae</taxon>
        <taxon>Caligus</taxon>
    </lineage>
</organism>
<dbReference type="EMBL" id="CP045904">
    <property type="protein sequence ID" value="QQP35781.1"/>
    <property type="molecule type" value="Genomic_DNA"/>
</dbReference>
<reference evidence="2" key="1">
    <citation type="submission" date="2021-01" db="EMBL/GenBank/DDBJ databases">
        <title>Caligus Genome Assembly.</title>
        <authorList>
            <person name="Gallardo-Escarate C."/>
        </authorList>
    </citation>
    <scope>NUCLEOTIDE SEQUENCE [LARGE SCALE GENOMIC DNA]</scope>
</reference>
<feature type="non-terminal residue" evidence="1">
    <location>
        <position position="55"/>
    </location>
</feature>
<protein>
    <submittedName>
        <fullName evidence="1">Uncharacterized protein</fullName>
    </submittedName>
</protein>
<dbReference type="AlphaFoldDB" id="A0A7T8GQS8"/>